<evidence type="ECO:0000313" key="2">
    <source>
        <dbReference type="Proteomes" id="UP001153954"/>
    </source>
</evidence>
<dbReference type="EMBL" id="CAKOGL010000010">
    <property type="protein sequence ID" value="CAH2091077.1"/>
    <property type="molecule type" value="Genomic_DNA"/>
</dbReference>
<evidence type="ECO:0000313" key="1">
    <source>
        <dbReference type="EMBL" id="CAH2091077.1"/>
    </source>
</evidence>
<dbReference type="Proteomes" id="UP001153954">
    <property type="component" value="Unassembled WGS sequence"/>
</dbReference>
<proteinExistence type="predicted"/>
<sequence>MGFASTEEKNKAKDRLTKDGTGLVVEDIKNRNPLLVLTGVMSVNTDEYIVKALRNQNRDLFGAFILMDMSAPSYPNSYDFYETRKGSLMVYNHINTDFAASDKGSAAAKSVVNMVLQRLG</sequence>
<accession>A0AAU9TXM5</accession>
<protein>
    <submittedName>
        <fullName evidence="1">Uncharacterized protein</fullName>
    </submittedName>
</protein>
<comment type="caution">
    <text evidence="1">The sequence shown here is derived from an EMBL/GenBank/DDBJ whole genome shotgun (WGS) entry which is preliminary data.</text>
</comment>
<organism evidence="1 2">
    <name type="scientific">Euphydryas editha</name>
    <name type="common">Edith's checkerspot</name>
    <dbReference type="NCBI Taxonomy" id="104508"/>
    <lineage>
        <taxon>Eukaryota</taxon>
        <taxon>Metazoa</taxon>
        <taxon>Ecdysozoa</taxon>
        <taxon>Arthropoda</taxon>
        <taxon>Hexapoda</taxon>
        <taxon>Insecta</taxon>
        <taxon>Pterygota</taxon>
        <taxon>Neoptera</taxon>
        <taxon>Endopterygota</taxon>
        <taxon>Lepidoptera</taxon>
        <taxon>Glossata</taxon>
        <taxon>Ditrysia</taxon>
        <taxon>Papilionoidea</taxon>
        <taxon>Nymphalidae</taxon>
        <taxon>Nymphalinae</taxon>
        <taxon>Euphydryas</taxon>
    </lineage>
</organism>
<reference evidence="1" key="1">
    <citation type="submission" date="2022-03" db="EMBL/GenBank/DDBJ databases">
        <authorList>
            <person name="Tunstrom K."/>
        </authorList>
    </citation>
    <scope>NUCLEOTIDE SEQUENCE</scope>
</reference>
<gene>
    <name evidence="1" type="ORF">EEDITHA_LOCUS6970</name>
</gene>
<name>A0AAU9TXM5_EUPED</name>
<keyword evidence="2" id="KW-1185">Reference proteome</keyword>
<dbReference type="AlphaFoldDB" id="A0AAU9TXM5"/>